<comment type="caution">
    <text evidence="12">The sequence shown here is derived from an EMBL/GenBank/DDBJ whole genome shotgun (WGS) entry which is preliminary data.</text>
</comment>
<comment type="cofactor">
    <cofactor evidence="11">
        <name>Mg(2+)</name>
        <dbReference type="ChEBI" id="CHEBI:18420"/>
    </cofactor>
    <cofactor evidence="11">
        <name>Mn(2+)</name>
        <dbReference type="ChEBI" id="CHEBI:29035"/>
    </cofactor>
    <text evidence="11">Magnesium. Can also use manganese.</text>
</comment>
<dbReference type="PANTHER" id="PTHR30040:SF2">
    <property type="entry name" value="FAD:PROTEIN FMN TRANSFERASE"/>
    <property type="match status" value="1"/>
</dbReference>
<feature type="binding site" evidence="11">
    <location>
        <position position="137"/>
    </location>
    <ligand>
        <name>Mg(2+)</name>
        <dbReference type="ChEBI" id="CHEBI:18420"/>
    </ligand>
</feature>
<comment type="similarity">
    <text evidence="10">Belongs to the ApbE family.</text>
</comment>
<proteinExistence type="inferred from homology"/>
<evidence type="ECO:0000256" key="4">
    <source>
        <dbReference type="ARBA" id="ARBA00022679"/>
    </source>
</evidence>
<keyword evidence="13" id="KW-1185">Reference proteome</keyword>
<gene>
    <name evidence="12" type="ORF">GCWU000182_001836</name>
</gene>
<evidence type="ECO:0000256" key="9">
    <source>
        <dbReference type="ARBA" id="ARBA00048540"/>
    </source>
</evidence>
<protein>
    <recommendedName>
        <fullName evidence="2 10">FAD:protein FMN transferase</fullName>
        <ecNumber evidence="1 10">2.7.1.180</ecNumber>
    </recommendedName>
    <alternativeName>
        <fullName evidence="8 10">Flavin transferase</fullName>
    </alternativeName>
</protein>
<evidence type="ECO:0000256" key="6">
    <source>
        <dbReference type="ARBA" id="ARBA00022827"/>
    </source>
</evidence>
<keyword evidence="3 10" id="KW-0285">Flavoprotein</keyword>
<evidence type="ECO:0000256" key="8">
    <source>
        <dbReference type="ARBA" id="ARBA00031306"/>
    </source>
</evidence>
<evidence type="ECO:0000256" key="7">
    <source>
        <dbReference type="ARBA" id="ARBA00022842"/>
    </source>
</evidence>
<evidence type="ECO:0000256" key="1">
    <source>
        <dbReference type="ARBA" id="ARBA00011955"/>
    </source>
</evidence>
<evidence type="ECO:0000313" key="13">
    <source>
        <dbReference type="Proteomes" id="UP000019050"/>
    </source>
</evidence>
<organism evidence="12 13">
    <name type="scientific">Abiotrophia defectiva ATCC 49176</name>
    <dbReference type="NCBI Taxonomy" id="592010"/>
    <lineage>
        <taxon>Bacteria</taxon>
        <taxon>Bacillati</taxon>
        <taxon>Bacillota</taxon>
        <taxon>Bacilli</taxon>
        <taxon>Lactobacillales</taxon>
        <taxon>Aerococcaceae</taxon>
        <taxon>Abiotrophia</taxon>
    </lineage>
</organism>
<dbReference type="SUPFAM" id="SSF143631">
    <property type="entry name" value="ApbE-like"/>
    <property type="match status" value="1"/>
</dbReference>
<keyword evidence="4 10" id="KW-0808">Transferase</keyword>
<dbReference type="Gene3D" id="3.10.520.10">
    <property type="entry name" value="ApbE-like domains"/>
    <property type="match status" value="1"/>
</dbReference>
<dbReference type="InterPro" id="IPR003374">
    <property type="entry name" value="ApbE-like_sf"/>
</dbReference>
<comment type="catalytic activity">
    <reaction evidence="9 10">
        <text>L-threonyl-[protein] + FAD = FMN-L-threonyl-[protein] + AMP + H(+)</text>
        <dbReference type="Rhea" id="RHEA:36847"/>
        <dbReference type="Rhea" id="RHEA-COMP:11060"/>
        <dbReference type="Rhea" id="RHEA-COMP:11061"/>
        <dbReference type="ChEBI" id="CHEBI:15378"/>
        <dbReference type="ChEBI" id="CHEBI:30013"/>
        <dbReference type="ChEBI" id="CHEBI:57692"/>
        <dbReference type="ChEBI" id="CHEBI:74257"/>
        <dbReference type="ChEBI" id="CHEBI:456215"/>
        <dbReference type="EC" id="2.7.1.180"/>
    </reaction>
</comment>
<keyword evidence="6 10" id="KW-0274">FAD</keyword>
<evidence type="ECO:0000256" key="10">
    <source>
        <dbReference type="PIRNR" id="PIRNR006268"/>
    </source>
</evidence>
<name>W1Q1M1_ABIDE</name>
<dbReference type="Proteomes" id="UP000019050">
    <property type="component" value="Unassembled WGS sequence"/>
</dbReference>
<dbReference type="AlphaFoldDB" id="W1Q1M1"/>
<dbReference type="PIRSF" id="PIRSF006268">
    <property type="entry name" value="ApbE"/>
    <property type="match status" value="1"/>
</dbReference>
<dbReference type="GO" id="GO:0016740">
    <property type="term" value="F:transferase activity"/>
    <property type="evidence" value="ECO:0007669"/>
    <property type="project" value="UniProtKB-UniRule"/>
</dbReference>
<dbReference type="GO" id="GO:0046872">
    <property type="term" value="F:metal ion binding"/>
    <property type="evidence" value="ECO:0007669"/>
    <property type="project" value="UniProtKB-UniRule"/>
</dbReference>
<dbReference type="EC" id="2.7.1.180" evidence="1 10"/>
<dbReference type="OrthoDB" id="9778595at2"/>
<keyword evidence="7 10" id="KW-0460">Magnesium</keyword>
<evidence type="ECO:0000313" key="12">
    <source>
        <dbReference type="EMBL" id="ESK64903.1"/>
    </source>
</evidence>
<dbReference type="STRING" id="592010.GCWU000182_001836"/>
<dbReference type="EMBL" id="ACIN03000016">
    <property type="protein sequence ID" value="ESK64903.1"/>
    <property type="molecule type" value="Genomic_DNA"/>
</dbReference>
<reference evidence="12" key="1">
    <citation type="submission" date="2013-06" db="EMBL/GenBank/DDBJ databases">
        <authorList>
            <person name="Weinstock G."/>
            <person name="Sodergren E."/>
            <person name="Clifton S."/>
            <person name="Fulton L."/>
            <person name="Fulton B."/>
            <person name="Courtney L."/>
            <person name="Fronick C."/>
            <person name="Harrison M."/>
            <person name="Strong C."/>
            <person name="Farmer C."/>
            <person name="Delahaunty K."/>
            <person name="Markovic C."/>
            <person name="Hall O."/>
            <person name="Minx P."/>
            <person name="Tomlinson C."/>
            <person name="Mitreva M."/>
            <person name="Nelson J."/>
            <person name="Hou S."/>
            <person name="Wollam A."/>
            <person name="Pepin K.H."/>
            <person name="Johnson M."/>
            <person name="Bhonagiri V."/>
            <person name="Nash W.E."/>
            <person name="Warren W."/>
            <person name="Chinwalla A."/>
            <person name="Mardis E.R."/>
            <person name="Wilson R.K."/>
        </authorList>
    </citation>
    <scope>NUCLEOTIDE SEQUENCE [LARGE SCALE GENOMIC DNA]</scope>
    <source>
        <strain evidence="12">ATCC 49176</strain>
    </source>
</reference>
<evidence type="ECO:0000256" key="2">
    <source>
        <dbReference type="ARBA" id="ARBA00016337"/>
    </source>
</evidence>
<accession>W1Q1M1</accession>
<dbReference type="eggNOG" id="COG1477">
    <property type="taxonomic scope" value="Bacteria"/>
</dbReference>
<dbReference type="InterPro" id="IPR024932">
    <property type="entry name" value="ApbE"/>
</dbReference>
<sequence>MGATIAISLADSEDPSLLDAVEERLHTYNMRFSANDARSELMQVNLQAGLAPVTVHPELFELIQLGRTHSLAPGSHLNIAIGPLVQTWRIGFKDARVPSPQEIQAALALTDPANILMDEDKLEVQLALPGMKLDLGALAKGYIADRLKDFLLAQGVQSALIDLGGNILTIGQNQDRQQAWQIGIQNPLAARGQHLMVLPIVDQSVVTSGIYERTLSRGGQTYHHILDRQTGYPMTSPIASLTIIAQHSVDCEIWTTRLFGDMPADILAQVEAQTGLEAVLVTQDQHIYHTSGLKRD</sequence>
<feature type="binding site" evidence="11">
    <location>
        <position position="256"/>
    </location>
    <ligand>
        <name>Mg(2+)</name>
        <dbReference type="ChEBI" id="CHEBI:18420"/>
    </ligand>
</feature>
<evidence type="ECO:0000256" key="11">
    <source>
        <dbReference type="PIRSR" id="PIRSR006268-2"/>
    </source>
</evidence>
<dbReference type="Pfam" id="PF02424">
    <property type="entry name" value="ApbE"/>
    <property type="match status" value="1"/>
</dbReference>
<evidence type="ECO:0000256" key="5">
    <source>
        <dbReference type="ARBA" id="ARBA00022723"/>
    </source>
</evidence>
<dbReference type="PANTHER" id="PTHR30040">
    <property type="entry name" value="THIAMINE BIOSYNTHESIS LIPOPROTEIN APBE"/>
    <property type="match status" value="1"/>
</dbReference>
<keyword evidence="5 10" id="KW-0479">Metal-binding</keyword>
<evidence type="ECO:0000256" key="3">
    <source>
        <dbReference type="ARBA" id="ARBA00022630"/>
    </source>
</evidence>
<dbReference type="HOGENOM" id="CLU_044403_1_0_9"/>